<evidence type="ECO:0000256" key="1">
    <source>
        <dbReference type="SAM" id="MobiDB-lite"/>
    </source>
</evidence>
<accession>A0ABM8D9I5</accession>
<organism evidence="2 3">
    <name type="scientific">Lysobacter auxotrophicus</name>
    <dbReference type="NCBI Taxonomy" id="2992573"/>
    <lineage>
        <taxon>Bacteria</taxon>
        <taxon>Pseudomonadati</taxon>
        <taxon>Pseudomonadota</taxon>
        <taxon>Gammaproteobacteria</taxon>
        <taxon>Lysobacterales</taxon>
        <taxon>Lysobacteraceae</taxon>
        <taxon>Lysobacter</taxon>
    </lineage>
</organism>
<dbReference type="RefSeq" id="WP_281780703.1">
    <property type="nucleotide sequence ID" value="NZ_AP027041.1"/>
</dbReference>
<protein>
    <submittedName>
        <fullName evidence="2">Uncharacterized protein</fullName>
    </submittedName>
</protein>
<keyword evidence="3" id="KW-1185">Reference proteome</keyword>
<dbReference type="Proteomes" id="UP001317822">
    <property type="component" value="Chromosome"/>
</dbReference>
<dbReference type="EMBL" id="AP027041">
    <property type="protein sequence ID" value="BDU15181.1"/>
    <property type="molecule type" value="Genomic_DNA"/>
</dbReference>
<reference evidence="2 3" key="1">
    <citation type="journal article" date="2023" name="Int. J. Syst. Evol. Microbiol.">
        <title>Physiological and genomic analyses of cobalamin (vitamin B12)-auxotrophy of Lysobacter auxotrophicus sp. nov., a methionine-auxotrophic chitinolytic bacterium isolated from chitin-treated soil.</title>
        <authorList>
            <person name="Saito A."/>
            <person name="Dohra H."/>
            <person name="Hamada M."/>
            <person name="Moriuchi R."/>
            <person name="Kotsuchibashi Y."/>
            <person name="Mori K."/>
        </authorList>
    </citation>
    <scope>NUCLEOTIDE SEQUENCE [LARGE SCALE GENOMIC DNA]</scope>
    <source>
        <strain evidence="2 3">5-21a</strain>
    </source>
</reference>
<evidence type="ECO:0000313" key="2">
    <source>
        <dbReference type="EMBL" id="BDU15181.1"/>
    </source>
</evidence>
<sequence length="221" mass="23326">MQDASGAVDLDAINACLAHLPTGALLAQLDAILAAIDSSDPSRQRRRSGFLGLLLARDLVAQAQAGDADTRVRLHLAAAHDIAAQLADQAAQLESVPSRLRDEAVQLRSSTTDPATDDPQRRAAIAATWETAAAHVELVRGHAAQLLRRHAQVRDVLVPAWRQQAAISARGGTARIVRLDDALRSQIAALRAAAVTPVPSTDPSQDPAPAIRDADTQEPSP</sequence>
<name>A0ABM8D9I5_9GAMM</name>
<feature type="region of interest" description="Disordered" evidence="1">
    <location>
        <begin position="193"/>
        <end position="221"/>
    </location>
</feature>
<proteinExistence type="predicted"/>
<gene>
    <name evidence="2" type="ORF">LA521A_03820</name>
</gene>
<evidence type="ECO:0000313" key="3">
    <source>
        <dbReference type="Proteomes" id="UP001317822"/>
    </source>
</evidence>